<evidence type="ECO:0000256" key="1">
    <source>
        <dbReference type="SAM" id="Phobius"/>
    </source>
</evidence>
<feature type="transmembrane region" description="Helical" evidence="1">
    <location>
        <begin position="71"/>
        <end position="98"/>
    </location>
</feature>
<feature type="transmembrane region" description="Helical" evidence="1">
    <location>
        <begin position="6"/>
        <end position="24"/>
    </location>
</feature>
<dbReference type="Proteomes" id="UP000240931">
    <property type="component" value="Segment"/>
</dbReference>
<keyword evidence="4" id="KW-1185">Reference proteome</keyword>
<accession>A0A2C9CY56</accession>
<dbReference type="RefSeq" id="YP_009624120.1">
    <property type="nucleotide sequence ID" value="NC_042116.1"/>
</dbReference>
<proteinExistence type="predicted"/>
<sequence>MTLFGFIISSTLVNSLFLFDLYVTKYTQRSSLWGASLSLCIKQSGLCELIPFCTMIVLWSSGLFIGNNTSYVQFLFSSIFWIWFSFEFISTTIFYYVFKIDKIPKS</sequence>
<reference evidence="4" key="2">
    <citation type="submission" date="2017-10" db="EMBL/GenBank/DDBJ databases">
        <authorList>
            <person name="Skurnik M."/>
        </authorList>
    </citation>
    <scope>NUCLEOTIDE SEQUENCE [LARGE SCALE GENOMIC DNA]</scope>
</reference>
<gene>
    <name evidence="2" type="primary">g510</name>
</gene>
<dbReference type="EMBL" id="LR596615">
    <property type="protein sequence ID" value="VUE36556.1"/>
    <property type="molecule type" value="Genomic_DNA"/>
</dbReference>
<reference evidence="2" key="1">
    <citation type="submission" date="2017-10" db="EMBL/GenBank/DDBJ databases">
        <authorList>
            <person name="Banno H."/>
            <person name="Chua N.-H."/>
        </authorList>
    </citation>
    <scope>NUCLEOTIDE SEQUENCE [LARGE SCALE GENOMIC DNA]</scope>
</reference>
<evidence type="ECO:0000313" key="4">
    <source>
        <dbReference type="Proteomes" id="UP000240931"/>
    </source>
</evidence>
<dbReference type="OrthoDB" id="38286at10239"/>
<organism evidence="2 4">
    <name type="scientific">Yersinia phage fHe-Yen9-04</name>
    <dbReference type="NCBI Taxonomy" id="2052742"/>
    <lineage>
        <taxon>Viruses</taxon>
        <taxon>Duplodnaviria</taxon>
        <taxon>Heunggongvirae</taxon>
        <taxon>Uroviricota</taxon>
        <taxon>Caudoviricetes</taxon>
        <taxon>Eneladusvirus</taxon>
        <taxon>Eneladusvirus Yen904</taxon>
    </lineage>
</organism>
<evidence type="ECO:0000313" key="2">
    <source>
        <dbReference type="EMBL" id="SOK58787.1"/>
    </source>
</evidence>
<dbReference type="Proteomes" id="UP000317227">
    <property type="component" value="Segment"/>
</dbReference>
<dbReference type="KEGG" id="vg:40100928"/>
<feature type="transmembrane region" description="Helical" evidence="1">
    <location>
        <begin position="45"/>
        <end position="65"/>
    </location>
</feature>
<dbReference type="EMBL" id="LT960551">
    <property type="protein sequence ID" value="SOK58787.1"/>
    <property type="molecule type" value="Genomic_DNA"/>
</dbReference>
<evidence type="ECO:0000313" key="3">
    <source>
        <dbReference type="EMBL" id="VUE36556.1"/>
    </source>
</evidence>
<keyword evidence="1" id="KW-1133">Transmembrane helix</keyword>
<keyword evidence="1" id="KW-0812">Transmembrane</keyword>
<evidence type="ECO:0000313" key="5">
    <source>
        <dbReference type="Proteomes" id="UP000317227"/>
    </source>
</evidence>
<keyword evidence="1" id="KW-0472">Membrane</keyword>
<reference evidence="3 5" key="3">
    <citation type="submission" date="2019-06" db="EMBL/GenBank/DDBJ databases">
        <authorList>
            <person name="Bower L."/>
            <person name="Leinonen R."/>
        </authorList>
    </citation>
    <scope>NUCLEOTIDE SEQUENCE [LARGE SCALE GENOMIC DNA]</scope>
</reference>
<protein>
    <submittedName>
        <fullName evidence="2">G510 protein</fullName>
    </submittedName>
</protein>
<name>A0A2C9CY56_9CAUD</name>
<dbReference type="GeneID" id="40100928"/>